<gene>
    <name evidence="2" type="ORF">PCOR1329_LOCUS60147</name>
</gene>
<feature type="region of interest" description="Disordered" evidence="1">
    <location>
        <begin position="277"/>
        <end position="301"/>
    </location>
</feature>
<name>A0ABN9VQ74_9DINO</name>
<protein>
    <submittedName>
        <fullName evidence="2">Uncharacterized protein</fullName>
    </submittedName>
</protein>
<dbReference type="EMBL" id="CAUYUJ010017518">
    <property type="protein sequence ID" value="CAK0875483.1"/>
    <property type="molecule type" value="Genomic_DNA"/>
</dbReference>
<feature type="non-terminal residue" evidence="2">
    <location>
        <position position="1"/>
    </location>
</feature>
<feature type="compositionally biased region" description="Acidic residues" evidence="1">
    <location>
        <begin position="1"/>
        <end position="11"/>
    </location>
</feature>
<feature type="compositionally biased region" description="Basic and acidic residues" evidence="1">
    <location>
        <begin position="174"/>
        <end position="184"/>
    </location>
</feature>
<feature type="region of interest" description="Disordered" evidence="1">
    <location>
        <begin position="52"/>
        <end position="210"/>
    </location>
</feature>
<keyword evidence="3" id="KW-1185">Reference proteome</keyword>
<accession>A0ABN9VQ74</accession>
<feature type="compositionally biased region" description="Basic and acidic residues" evidence="1">
    <location>
        <begin position="67"/>
        <end position="81"/>
    </location>
</feature>
<dbReference type="Proteomes" id="UP001189429">
    <property type="component" value="Unassembled WGS sequence"/>
</dbReference>
<evidence type="ECO:0000313" key="2">
    <source>
        <dbReference type="EMBL" id="CAK0875483.1"/>
    </source>
</evidence>
<feature type="compositionally biased region" description="Basic residues" evidence="1">
    <location>
        <begin position="16"/>
        <end position="33"/>
    </location>
</feature>
<sequence>RLEAKEEEEDAEERRSRRKRGLRGPLAKARRRPATLGLCYQPWPLADLCAARARASARGGTGAWRASGDRTRGGGRPERAPPRLPGGVGGAGSEGPIPSGMWSVVQKAGMTPPSHRGGPQIEKDPPRTTRRTLPSRAGRGSGKPRCASSGRCPPGRGTPRRPKNTTGTPGLSARRLEKLPERRNNSVGRWGSVGCSRTPPHPRQKTAHTDRENVLGSARLWSATRESGPGQEWPCQLARGAPPQRRRPGVRGGDLPVRSARTSKMFMLAQSFAADSGGAVGGCGRRAARGGGGSRSSRHLL</sequence>
<feature type="region of interest" description="Disordered" evidence="1">
    <location>
        <begin position="224"/>
        <end position="255"/>
    </location>
</feature>
<feature type="compositionally biased region" description="Gly residues" evidence="1">
    <location>
        <begin position="278"/>
        <end position="294"/>
    </location>
</feature>
<comment type="caution">
    <text evidence="2">The sequence shown here is derived from an EMBL/GenBank/DDBJ whole genome shotgun (WGS) entry which is preliminary data.</text>
</comment>
<proteinExistence type="predicted"/>
<feature type="region of interest" description="Disordered" evidence="1">
    <location>
        <begin position="1"/>
        <end position="36"/>
    </location>
</feature>
<feature type="compositionally biased region" description="Low complexity" evidence="1">
    <location>
        <begin position="52"/>
        <end position="66"/>
    </location>
</feature>
<reference evidence="2" key="1">
    <citation type="submission" date="2023-10" db="EMBL/GenBank/DDBJ databases">
        <authorList>
            <person name="Chen Y."/>
            <person name="Shah S."/>
            <person name="Dougan E. K."/>
            <person name="Thang M."/>
            <person name="Chan C."/>
        </authorList>
    </citation>
    <scope>NUCLEOTIDE SEQUENCE [LARGE SCALE GENOMIC DNA]</scope>
</reference>
<evidence type="ECO:0000256" key="1">
    <source>
        <dbReference type="SAM" id="MobiDB-lite"/>
    </source>
</evidence>
<organism evidence="2 3">
    <name type="scientific">Prorocentrum cordatum</name>
    <dbReference type="NCBI Taxonomy" id="2364126"/>
    <lineage>
        <taxon>Eukaryota</taxon>
        <taxon>Sar</taxon>
        <taxon>Alveolata</taxon>
        <taxon>Dinophyceae</taxon>
        <taxon>Prorocentrales</taxon>
        <taxon>Prorocentraceae</taxon>
        <taxon>Prorocentrum</taxon>
    </lineage>
</organism>
<evidence type="ECO:0000313" key="3">
    <source>
        <dbReference type="Proteomes" id="UP001189429"/>
    </source>
</evidence>